<accession>A0A3M7QUE3</accession>
<comment type="caution">
    <text evidence="1">The sequence shown here is derived from an EMBL/GenBank/DDBJ whole genome shotgun (WGS) entry which is preliminary data.</text>
</comment>
<gene>
    <name evidence="1" type="ORF">BpHYR1_006257</name>
</gene>
<reference evidence="1 2" key="1">
    <citation type="journal article" date="2018" name="Sci. Rep.">
        <title>Genomic signatures of local adaptation to the degree of environmental predictability in rotifers.</title>
        <authorList>
            <person name="Franch-Gras L."/>
            <person name="Hahn C."/>
            <person name="Garcia-Roger E.M."/>
            <person name="Carmona M.J."/>
            <person name="Serra M."/>
            <person name="Gomez A."/>
        </authorList>
    </citation>
    <scope>NUCLEOTIDE SEQUENCE [LARGE SCALE GENOMIC DNA]</scope>
    <source>
        <strain evidence="1">HYR1</strain>
    </source>
</reference>
<sequence length="64" mass="7093">MICKNPHRDMCSPNCSELDGQIFSQFYTVELSDSNHPSLCCIPRSDQTISPGSRLSAILSYSPN</sequence>
<organism evidence="1 2">
    <name type="scientific">Brachionus plicatilis</name>
    <name type="common">Marine rotifer</name>
    <name type="synonym">Brachionus muelleri</name>
    <dbReference type="NCBI Taxonomy" id="10195"/>
    <lineage>
        <taxon>Eukaryota</taxon>
        <taxon>Metazoa</taxon>
        <taxon>Spiralia</taxon>
        <taxon>Gnathifera</taxon>
        <taxon>Rotifera</taxon>
        <taxon>Eurotatoria</taxon>
        <taxon>Monogononta</taxon>
        <taxon>Pseudotrocha</taxon>
        <taxon>Ploima</taxon>
        <taxon>Brachionidae</taxon>
        <taxon>Brachionus</taxon>
    </lineage>
</organism>
<protein>
    <submittedName>
        <fullName evidence="1">Uncharacterized protein</fullName>
    </submittedName>
</protein>
<name>A0A3M7QUE3_BRAPC</name>
<proteinExistence type="predicted"/>
<dbReference type="Proteomes" id="UP000276133">
    <property type="component" value="Unassembled WGS sequence"/>
</dbReference>
<evidence type="ECO:0000313" key="2">
    <source>
        <dbReference type="Proteomes" id="UP000276133"/>
    </source>
</evidence>
<dbReference type="EMBL" id="REGN01005075">
    <property type="protein sequence ID" value="RNA14962.1"/>
    <property type="molecule type" value="Genomic_DNA"/>
</dbReference>
<keyword evidence="2" id="KW-1185">Reference proteome</keyword>
<evidence type="ECO:0000313" key="1">
    <source>
        <dbReference type="EMBL" id="RNA14962.1"/>
    </source>
</evidence>
<dbReference type="AlphaFoldDB" id="A0A3M7QUE3"/>